<dbReference type="EMBL" id="GBRH01158127">
    <property type="protein sequence ID" value="JAE39769.1"/>
    <property type="molecule type" value="Transcribed_RNA"/>
</dbReference>
<sequence length="29" mass="3116">MPRREGMPQLSGAIYATVQLVTLGQAIIT</sequence>
<dbReference type="AlphaFoldDB" id="A0A0A9HVB7"/>
<name>A0A0A9HVB7_ARUDO</name>
<reference evidence="1" key="1">
    <citation type="submission" date="2014-09" db="EMBL/GenBank/DDBJ databases">
        <authorList>
            <person name="Magalhaes I.L.F."/>
            <person name="Oliveira U."/>
            <person name="Santos F.R."/>
            <person name="Vidigal T.H.D.A."/>
            <person name="Brescovit A.D."/>
            <person name="Santos A.J."/>
        </authorList>
    </citation>
    <scope>NUCLEOTIDE SEQUENCE</scope>
    <source>
        <tissue evidence="1">Shoot tissue taken approximately 20 cm above the soil surface</tissue>
    </source>
</reference>
<accession>A0A0A9HVB7</accession>
<reference evidence="1" key="2">
    <citation type="journal article" date="2015" name="Data Brief">
        <title>Shoot transcriptome of the giant reed, Arundo donax.</title>
        <authorList>
            <person name="Barrero R.A."/>
            <person name="Guerrero F.D."/>
            <person name="Moolhuijzen P."/>
            <person name="Goolsby J.A."/>
            <person name="Tidwell J."/>
            <person name="Bellgard S.E."/>
            <person name="Bellgard M.I."/>
        </authorList>
    </citation>
    <scope>NUCLEOTIDE SEQUENCE</scope>
    <source>
        <tissue evidence="1">Shoot tissue taken approximately 20 cm above the soil surface</tissue>
    </source>
</reference>
<organism evidence="1">
    <name type="scientific">Arundo donax</name>
    <name type="common">Giant reed</name>
    <name type="synonym">Donax arundinaceus</name>
    <dbReference type="NCBI Taxonomy" id="35708"/>
    <lineage>
        <taxon>Eukaryota</taxon>
        <taxon>Viridiplantae</taxon>
        <taxon>Streptophyta</taxon>
        <taxon>Embryophyta</taxon>
        <taxon>Tracheophyta</taxon>
        <taxon>Spermatophyta</taxon>
        <taxon>Magnoliopsida</taxon>
        <taxon>Liliopsida</taxon>
        <taxon>Poales</taxon>
        <taxon>Poaceae</taxon>
        <taxon>PACMAD clade</taxon>
        <taxon>Arundinoideae</taxon>
        <taxon>Arundineae</taxon>
        <taxon>Arundo</taxon>
    </lineage>
</organism>
<evidence type="ECO:0000313" key="1">
    <source>
        <dbReference type="EMBL" id="JAE39769.1"/>
    </source>
</evidence>
<proteinExistence type="predicted"/>
<protein>
    <submittedName>
        <fullName evidence="1">Uncharacterized protein</fullName>
    </submittedName>
</protein>